<feature type="active site" description="Charge relay system" evidence="7 8">
    <location>
        <position position="559"/>
    </location>
</feature>
<feature type="signal peptide" evidence="9">
    <location>
        <begin position="1"/>
        <end position="25"/>
    </location>
</feature>
<keyword evidence="2 8" id="KW-0645">Protease</keyword>
<evidence type="ECO:0000259" key="11">
    <source>
        <dbReference type="Pfam" id="PF02225"/>
    </source>
</evidence>
<dbReference type="PROSITE" id="PS00138">
    <property type="entry name" value="SUBTILASE_SER"/>
    <property type="match status" value="1"/>
</dbReference>
<dbReference type="EMBL" id="JBJKBG010000006">
    <property type="protein sequence ID" value="KAL3736558.1"/>
    <property type="molecule type" value="Genomic_DNA"/>
</dbReference>
<keyword evidence="6" id="KW-0325">Glycoprotein</keyword>
<dbReference type="Pfam" id="PF05922">
    <property type="entry name" value="Inhibitor_I9"/>
    <property type="match status" value="1"/>
</dbReference>
<dbReference type="PRINTS" id="PR00723">
    <property type="entry name" value="SUBTILISIN"/>
</dbReference>
<evidence type="ECO:0000259" key="10">
    <source>
        <dbReference type="Pfam" id="PF00082"/>
    </source>
</evidence>
<dbReference type="GO" id="GO:0004252">
    <property type="term" value="F:serine-type endopeptidase activity"/>
    <property type="evidence" value="ECO:0007669"/>
    <property type="project" value="UniProtKB-UniRule"/>
</dbReference>
<dbReference type="InterPro" id="IPR000209">
    <property type="entry name" value="Peptidase_S8/S53_dom"/>
</dbReference>
<keyword evidence="15" id="KW-1185">Reference proteome</keyword>
<dbReference type="PROSITE" id="PS51892">
    <property type="entry name" value="SUBTILASE"/>
    <property type="match status" value="1"/>
</dbReference>
<dbReference type="InterPro" id="IPR041469">
    <property type="entry name" value="Subtilisin-like_FN3"/>
</dbReference>
<dbReference type="Gene3D" id="2.60.40.2310">
    <property type="match status" value="1"/>
</dbReference>
<proteinExistence type="inferred from homology"/>
<dbReference type="InterPro" id="IPR010259">
    <property type="entry name" value="S8pro/Inhibitor_I9"/>
</dbReference>
<feature type="domain" description="PA" evidence="11">
    <location>
        <begin position="399"/>
        <end position="473"/>
    </location>
</feature>
<organism evidence="14 15">
    <name type="scientific">Eucalyptus globulus</name>
    <name type="common">Tasmanian blue gum</name>
    <dbReference type="NCBI Taxonomy" id="34317"/>
    <lineage>
        <taxon>Eukaryota</taxon>
        <taxon>Viridiplantae</taxon>
        <taxon>Streptophyta</taxon>
        <taxon>Embryophyta</taxon>
        <taxon>Tracheophyta</taxon>
        <taxon>Spermatophyta</taxon>
        <taxon>Magnoliopsida</taxon>
        <taxon>eudicotyledons</taxon>
        <taxon>Gunneridae</taxon>
        <taxon>Pentapetalae</taxon>
        <taxon>rosids</taxon>
        <taxon>malvids</taxon>
        <taxon>Myrtales</taxon>
        <taxon>Myrtaceae</taxon>
        <taxon>Myrtoideae</taxon>
        <taxon>Eucalypteae</taxon>
        <taxon>Eucalyptus</taxon>
    </lineage>
</organism>
<dbReference type="Pfam" id="PF17766">
    <property type="entry name" value="fn3_6"/>
    <property type="match status" value="1"/>
</dbReference>
<dbReference type="Pfam" id="PF02225">
    <property type="entry name" value="PA"/>
    <property type="match status" value="1"/>
</dbReference>
<keyword evidence="3 9" id="KW-0732">Signal</keyword>
<feature type="domain" description="Peptidase S8/S53" evidence="10">
    <location>
        <begin position="142"/>
        <end position="598"/>
    </location>
</feature>
<gene>
    <name evidence="14" type="ORF">ACJRO7_025493</name>
</gene>
<dbReference type="AlphaFoldDB" id="A0ABD3KA56"/>
<dbReference type="FunFam" id="3.30.70.80:FF:000002">
    <property type="entry name" value="Subtilisin-like protease SBT5.3"/>
    <property type="match status" value="1"/>
</dbReference>
<keyword evidence="5 8" id="KW-0720">Serine protease</keyword>
<evidence type="ECO:0000256" key="3">
    <source>
        <dbReference type="ARBA" id="ARBA00022729"/>
    </source>
</evidence>
<dbReference type="Proteomes" id="UP001634007">
    <property type="component" value="Unassembled WGS sequence"/>
</dbReference>
<evidence type="ECO:0000313" key="15">
    <source>
        <dbReference type="Proteomes" id="UP001634007"/>
    </source>
</evidence>
<evidence type="ECO:0000256" key="2">
    <source>
        <dbReference type="ARBA" id="ARBA00022670"/>
    </source>
</evidence>
<dbReference type="FunFam" id="2.60.40.2310:FF:000001">
    <property type="entry name" value="Subtilisin-like protease SBT1.5"/>
    <property type="match status" value="1"/>
</dbReference>
<comment type="caution">
    <text evidence="14">The sequence shown here is derived from an EMBL/GenBank/DDBJ whole genome shotgun (WGS) entry which is preliminary data.</text>
</comment>
<feature type="active site" description="Charge relay system" evidence="7 8">
    <location>
        <position position="221"/>
    </location>
</feature>
<dbReference type="Pfam" id="PF00082">
    <property type="entry name" value="Peptidase_S8"/>
    <property type="match status" value="1"/>
</dbReference>
<dbReference type="PANTHER" id="PTHR10795">
    <property type="entry name" value="PROPROTEIN CONVERTASE SUBTILISIN/KEXIN"/>
    <property type="match status" value="1"/>
</dbReference>
<evidence type="ECO:0000259" key="13">
    <source>
        <dbReference type="Pfam" id="PF17766"/>
    </source>
</evidence>
<evidence type="ECO:0000256" key="7">
    <source>
        <dbReference type="PIRSR" id="PIRSR615500-1"/>
    </source>
</evidence>
<dbReference type="Gene3D" id="3.30.70.80">
    <property type="entry name" value="Peptidase S8 propeptide/proteinase inhibitor I9"/>
    <property type="match status" value="1"/>
</dbReference>
<dbReference type="FunFam" id="3.40.50.200:FF:000006">
    <property type="entry name" value="Subtilisin-like protease SBT1.5"/>
    <property type="match status" value="1"/>
</dbReference>
<evidence type="ECO:0000256" key="5">
    <source>
        <dbReference type="ARBA" id="ARBA00022825"/>
    </source>
</evidence>
<dbReference type="InterPro" id="IPR036852">
    <property type="entry name" value="Peptidase_S8/S53_dom_sf"/>
</dbReference>
<sequence>MELSFRSHFLLSALFWCLVHSPAFGLEKPYIVYLGSHAHGPEPTGADIESATNSHYDLLGSYLGSNEKAQEAIFYSYTHHINGFAAILEEDQAAEIAKHPDVLSVFLSKGRKLQTTRSWHFLGLERNGVIHQSSILRKARFGEDTIIGNLDTGVWPESKSFSDEGMGPIPGKWRGICQRGIKDDFSCNRKLIGARYFNKGYAAYAGRLNYTFYTARDHRGHGSHTLSTAGGSFVPGANVFGYGNGTAKGGSPRARVVAYKVCWPPIHQKKCFDADILLGFDAAISDGVDVLSVSLVGDPEEFFRDSIAIGSFHAARNGIVVVSSAGNSGPQPGTVCNVAPWMITVAASTIDREFTTYVALGDKQRLKGSSLSANGLPSNKLYPLISGADAKITNVSAAKALRCLAGTLDHKKVKGKILACLREYGTVDEGHQAALAGAVGMVLANDEASGNDIFVAQAYVLPAAHISFLDGKVLFTYINSTKFPVAHITRVKTMLNTTPAPIVASFSSRGPNTVEPAILKPDITAPGVNIIAANTLAVGPTGEDFDKRRTPFKAASGTSMSCPHVSGIVGLLKTLYPSWSPAAIQSAIMTTASTRDNKVEPVHDSSLVKATPFSYGDGHIQPSRAMDPGLVYDLTVNDYLDFLCARGYDESQLRSFTNEIHACPKHFNVADMNYPSITVPNLNGTVVVTRRVRNVGTPGTYYVRIKAPAGVSVSVQPQSLVFERFDEEKEFKVVLKPKVAGKPVDYVFGRLIWSDGVHYVRSPLVVKHQ</sequence>
<evidence type="ECO:0000259" key="12">
    <source>
        <dbReference type="Pfam" id="PF05922"/>
    </source>
</evidence>
<feature type="active site" description="Charge relay system" evidence="7 8">
    <location>
        <position position="151"/>
    </location>
</feature>
<comment type="similarity">
    <text evidence="1 8">Belongs to the peptidase S8 family.</text>
</comment>
<evidence type="ECO:0000256" key="9">
    <source>
        <dbReference type="SAM" id="SignalP"/>
    </source>
</evidence>
<evidence type="ECO:0000256" key="4">
    <source>
        <dbReference type="ARBA" id="ARBA00022801"/>
    </source>
</evidence>
<dbReference type="InterPro" id="IPR045051">
    <property type="entry name" value="SBT"/>
</dbReference>
<feature type="domain" description="Inhibitor I9" evidence="12">
    <location>
        <begin position="30"/>
        <end position="113"/>
    </location>
</feature>
<dbReference type="CDD" id="cd04852">
    <property type="entry name" value="Peptidases_S8_3"/>
    <property type="match status" value="1"/>
</dbReference>
<evidence type="ECO:0000313" key="14">
    <source>
        <dbReference type="EMBL" id="KAL3736558.1"/>
    </source>
</evidence>
<dbReference type="FunFam" id="3.50.30.30:FF:000005">
    <property type="entry name" value="subtilisin-like protease SBT1.5"/>
    <property type="match status" value="1"/>
</dbReference>
<dbReference type="CDD" id="cd02120">
    <property type="entry name" value="PA_subtilisin_like"/>
    <property type="match status" value="1"/>
</dbReference>
<dbReference type="InterPro" id="IPR037045">
    <property type="entry name" value="S8pro/Inhibitor_I9_sf"/>
</dbReference>
<protein>
    <submittedName>
        <fullName evidence="14">Uncharacterized protein</fullName>
    </submittedName>
</protein>
<name>A0ABD3KA56_EUCGL</name>
<keyword evidence="4 8" id="KW-0378">Hydrolase</keyword>
<evidence type="ECO:0000256" key="8">
    <source>
        <dbReference type="PROSITE-ProRule" id="PRU01240"/>
    </source>
</evidence>
<feature type="chain" id="PRO_5044874476" evidence="9">
    <location>
        <begin position="26"/>
        <end position="769"/>
    </location>
</feature>
<dbReference type="Gene3D" id="3.50.30.30">
    <property type="match status" value="1"/>
</dbReference>
<dbReference type="InterPro" id="IPR034197">
    <property type="entry name" value="Peptidases_S8_3"/>
</dbReference>
<evidence type="ECO:0000256" key="1">
    <source>
        <dbReference type="ARBA" id="ARBA00011073"/>
    </source>
</evidence>
<dbReference type="GO" id="GO:0006508">
    <property type="term" value="P:proteolysis"/>
    <property type="evidence" value="ECO:0007669"/>
    <property type="project" value="UniProtKB-KW"/>
</dbReference>
<dbReference type="InterPro" id="IPR003137">
    <property type="entry name" value="PA_domain"/>
</dbReference>
<dbReference type="Gene3D" id="3.40.50.200">
    <property type="entry name" value="Peptidase S8/S53 domain"/>
    <property type="match status" value="1"/>
</dbReference>
<feature type="domain" description="Subtilisin-like protease fibronectin type-III" evidence="13">
    <location>
        <begin position="671"/>
        <end position="766"/>
    </location>
</feature>
<dbReference type="InterPro" id="IPR023828">
    <property type="entry name" value="Peptidase_S8_Ser-AS"/>
</dbReference>
<evidence type="ECO:0000256" key="6">
    <source>
        <dbReference type="ARBA" id="ARBA00023180"/>
    </source>
</evidence>
<accession>A0ABD3KA56</accession>
<reference evidence="14 15" key="1">
    <citation type="submission" date="2024-11" db="EMBL/GenBank/DDBJ databases">
        <title>Chromosome-level genome assembly of Eucalyptus globulus Labill. provides insights into its genome evolution.</title>
        <authorList>
            <person name="Li X."/>
        </authorList>
    </citation>
    <scope>NUCLEOTIDE SEQUENCE [LARGE SCALE GENOMIC DNA]</scope>
    <source>
        <strain evidence="14">CL2024</strain>
        <tissue evidence="14">Fresh tender leaves</tissue>
    </source>
</reference>
<dbReference type="InterPro" id="IPR015500">
    <property type="entry name" value="Peptidase_S8_subtilisin-rel"/>
</dbReference>
<dbReference type="SUPFAM" id="SSF52743">
    <property type="entry name" value="Subtilisin-like"/>
    <property type="match status" value="1"/>
</dbReference>